<comment type="caution">
    <text evidence="2">The sequence shown here is derived from an EMBL/GenBank/DDBJ whole genome shotgun (WGS) entry which is preliminary data.</text>
</comment>
<accession>A0A1B8ZV36</accession>
<gene>
    <name evidence="2" type="ORF">BBI00_14305</name>
</gene>
<dbReference type="EMBL" id="MAYG01000001">
    <property type="protein sequence ID" value="OCA75424.1"/>
    <property type="molecule type" value="Genomic_DNA"/>
</dbReference>
<dbReference type="AlphaFoldDB" id="A0A1B8ZV36"/>
<dbReference type="KEGG" id="carh:EGY05_18935"/>
<name>A0A1B8ZV36_9FLAO</name>
<protein>
    <submittedName>
        <fullName evidence="2">Uncharacterized protein</fullName>
    </submittedName>
</protein>
<feature type="signal peptide" evidence="1">
    <location>
        <begin position="1"/>
        <end position="18"/>
    </location>
</feature>
<dbReference type="RefSeq" id="WP_065399387.1">
    <property type="nucleotide sequence ID" value="NZ_CP033811.1"/>
</dbReference>
<dbReference type="Proteomes" id="UP000093432">
    <property type="component" value="Unassembled WGS sequence"/>
</dbReference>
<organism evidence="2 3">
    <name type="scientific">Chryseobacterium arthrosphaerae</name>
    <dbReference type="NCBI Taxonomy" id="651561"/>
    <lineage>
        <taxon>Bacteria</taxon>
        <taxon>Pseudomonadati</taxon>
        <taxon>Bacteroidota</taxon>
        <taxon>Flavobacteriia</taxon>
        <taxon>Flavobacteriales</taxon>
        <taxon>Weeksellaceae</taxon>
        <taxon>Chryseobacterium group</taxon>
        <taxon>Chryseobacterium</taxon>
    </lineage>
</organism>
<sequence>MKKSIYILSLFAGFWATAQTGIDKTSGFGASSLLEFGSANNRGILLTPVTDVTAINATPGTIAFDGATGSFRYYNGSWSTVVPGGTTSGSPANTDKTTRGAIINADTSTAEGVLILGKDSGETKGLVLPLVSAPELNIGNPPKGLMVYDTTNGYIKVYNGTSWTNF</sequence>
<dbReference type="OrthoDB" id="1273968at2"/>
<reference evidence="3" key="1">
    <citation type="submission" date="2016-07" db="EMBL/GenBank/DDBJ databases">
        <authorList>
            <person name="Florea S."/>
            <person name="Webb J.S."/>
            <person name="Jaromczyk J."/>
            <person name="Schardl C.L."/>
        </authorList>
    </citation>
    <scope>NUCLEOTIDE SEQUENCE [LARGE SCALE GENOMIC DNA]</scope>
    <source>
        <strain evidence="3">CC-VM-7</strain>
    </source>
</reference>
<feature type="chain" id="PRO_5008621216" evidence="1">
    <location>
        <begin position="19"/>
        <end position="166"/>
    </location>
</feature>
<evidence type="ECO:0000256" key="1">
    <source>
        <dbReference type="SAM" id="SignalP"/>
    </source>
</evidence>
<keyword evidence="1" id="KW-0732">Signal</keyword>
<evidence type="ECO:0000313" key="2">
    <source>
        <dbReference type="EMBL" id="OCA75424.1"/>
    </source>
</evidence>
<proteinExistence type="predicted"/>
<evidence type="ECO:0000313" key="3">
    <source>
        <dbReference type="Proteomes" id="UP000093432"/>
    </source>
</evidence>